<feature type="compositionally biased region" description="Basic and acidic residues" evidence="6">
    <location>
        <begin position="179"/>
        <end position="190"/>
    </location>
</feature>
<dbReference type="STRING" id="37003.ENSKMAP00000029609"/>
<comment type="subunit">
    <text evidence="5">Interacts with STAT3.</text>
</comment>
<comment type="subcellular location">
    <subcellularLocation>
        <location evidence="1 5">Endosome</location>
    </subcellularLocation>
</comment>
<keyword evidence="2 5" id="KW-0967">Endosome</keyword>
<comment type="function">
    <text evidence="5">Maintains stem cell potency. Increases STAT3 phosphorylation and controls ERK phosphorylation. May act as a scaffold, increasing STAT3 recruitment onto endosomes.</text>
</comment>
<feature type="domain" description="OCIA" evidence="7">
    <location>
        <begin position="23"/>
        <end position="108"/>
    </location>
</feature>
<feature type="compositionally biased region" description="Polar residues" evidence="6">
    <location>
        <begin position="150"/>
        <end position="159"/>
    </location>
</feature>
<reference evidence="8" key="1">
    <citation type="submission" date="2025-08" db="UniProtKB">
        <authorList>
            <consortium name="Ensembl"/>
        </authorList>
    </citation>
    <scope>IDENTIFICATION</scope>
</reference>
<evidence type="ECO:0000313" key="8">
    <source>
        <dbReference type="Ensembl" id="ENSKMAP00000029609.1"/>
    </source>
</evidence>
<dbReference type="Pfam" id="PF07051">
    <property type="entry name" value="OCIA"/>
    <property type="match status" value="1"/>
</dbReference>
<dbReference type="InterPro" id="IPR040187">
    <property type="entry name" value="OCAD1/2"/>
</dbReference>
<comment type="similarity">
    <text evidence="3 5">Belongs to the OCIAD1 family.</text>
</comment>
<dbReference type="GO" id="GO:0005768">
    <property type="term" value="C:endosome"/>
    <property type="evidence" value="ECO:0007669"/>
    <property type="project" value="UniProtKB-SubCell"/>
</dbReference>
<organism evidence="8 9">
    <name type="scientific">Kryptolebias marmoratus</name>
    <name type="common">Mangrove killifish</name>
    <name type="synonym">Rivulus marmoratus</name>
    <dbReference type="NCBI Taxonomy" id="37003"/>
    <lineage>
        <taxon>Eukaryota</taxon>
        <taxon>Metazoa</taxon>
        <taxon>Chordata</taxon>
        <taxon>Craniata</taxon>
        <taxon>Vertebrata</taxon>
        <taxon>Euteleostomi</taxon>
        <taxon>Actinopterygii</taxon>
        <taxon>Neopterygii</taxon>
        <taxon>Teleostei</taxon>
        <taxon>Neoteleostei</taxon>
        <taxon>Acanthomorphata</taxon>
        <taxon>Ovalentaria</taxon>
        <taxon>Atherinomorphae</taxon>
        <taxon>Cyprinodontiformes</taxon>
        <taxon>Rivulidae</taxon>
        <taxon>Kryptolebias</taxon>
    </lineage>
</organism>
<dbReference type="PANTHER" id="PTHR13336:SF4">
    <property type="entry name" value="OCIA DOMAIN-CONTAINING PROTEIN 1"/>
    <property type="match status" value="1"/>
</dbReference>
<sequence length="241" mass="26768">MSTPGSFAEERQGRTQKDVLGPDYVPTDEELKLLRECTNESFVYRALPFAAISMAITNTLITKGILSASPRFGAAPKVAFAGIFGFFTGKLSYMKKCQEKFKNLPNSPLGDLVRQRGGVSQYDFSAQSELSDPNVPSYDTPLFQPADAPSSMSSFTTDDGQMGRPDDLSTPVQSYEEEEPKKKSILYEDLRHKNRENYEVMLNQKADTTVKASSAKEPARPKKPGTLQLQTCSQDRMVRRG</sequence>
<feature type="region of interest" description="Disordered" evidence="6">
    <location>
        <begin position="206"/>
        <end position="241"/>
    </location>
</feature>
<name>A0A3Q3BS12_KRYMA</name>
<keyword evidence="9" id="KW-1185">Reference proteome</keyword>
<dbReference type="GeneTree" id="ENSGT00530000063690"/>
<evidence type="ECO:0000259" key="7">
    <source>
        <dbReference type="Pfam" id="PF07051"/>
    </source>
</evidence>
<dbReference type="Proteomes" id="UP000264800">
    <property type="component" value="Unplaced"/>
</dbReference>
<evidence type="ECO:0000313" key="9">
    <source>
        <dbReference type="Proteomes" id="UP000264800"/>
    </source>
</evidence>
<evidence type="ECO:0000256" key="2">
    <source>
        <dbReference type="ARBA" id="ARBA00022753"/>
    </source>
</evidence>
<dbReference type="InterPro" id="IPR009764">
    <property type="entry name" value="OCIA_dom"/>
</dbReference>
<dbReference type="AlphaFoldDB" id="A0A3Q3BS12"/>
<dbReference type="GO" id="GO:2000736">
    <property type="term" value="P:regulation of stem cell differentiation"/>
    <property type="evidence" value="ECO:0007669"/>
    <property type="project" value="UniProtKB-UniRule"/>
</dbReference>
<feature type="region of interest" description="Disordered" evidence="6">
    <location>
        <begin position="123"/>
        <end position="190"/>
    </location>
</feature>
<evidence type="ECO:0000256" key="3">
    <source>
        <dbReference type="ARBA" id="ARBA00037952"/>
    </source>
</evidence>
<accession>A0A3Q3BS12</accession>
<feature type="region of interest" description="Disordered" evidence="6">
    <location>
        <begin position="1"/>
        <end position="21"/>
    </location>
</feature>
<dbReference type="Ensembl" id="ENSKMAT00000029977.1">
    <property type="protein sequence ID" value="ENSKMAP00000029609.1"/>
    <property type="gene ID" value="ENSKMAG00000021926.1"/>
</dbReference>
<protein>
    <recommendedName>
        <fullName evidence="4 5">OCIA domain-containing protein 1</fullName>
    </recommendedName>
</protein>
<feature type="compositionally biased region" description="Basic and acidic residues" evidence="6">
    <location>
        <begin position="8"/>
        <end position="17"/>
    </location>
</feature>
<dbReference type="PANTHER" id="PTHR13336">
    <property type="entry name" value="OVARIAN CARCINOMA IMMUNOREACTIVE ANTIGEN"/>
    <property type="match status" value="1"/>
</dbReference>
<evidence type="ECO:0000256" key="6">
    <source>
        <dbReference type="SAM" id="MobiDB-lite"/>
    </source>
</evidence>
<proteinExistence type="inferred from homology"/>
<evidence type="ECO:0000256" key="4">
    <source>
        <dbReference type="ARBA" id="ARBA00040877"/>
    </source>
</evidence>
<evidence type="ECO:0000256" key="1">
    <source>
        <dbReference type="ARBA" id="ARBA00004177"/>
    </source>
</evidence>
<evidence type="ECO:0000256" key="5">
    <source>
        <dbReference type="RuleBase" id="RU369066"/>
    </source>
</evidence>
<dbReference type="OMA" id="TYEVMLP"/>
<reference evidence="8" key="2">
    <citation type="submission" date="2025-09" db="UniProtKB">
        <authorList>
            <consortium name="Ensembl"/>
        </authorList>
    </citation>
    <scope>IDENTIFICATION</scope>
</reference>
<comment type="domain">
    <text evidence="5">The OCIA domain is necessary and sufficient for endosomal localization.</text>
</comment>